<evidence type="ECO:0000256" key="1">
    <source>
        <dbReference type="SAM" id="SignalP"/>
    </source>
</evidence>
<dbReference type="RefSeq" id="WP_078752039.1">
    <property type="nucleotide sequence ID" value="NZ_FUXU01000015.1"/>
</dbReference>
<protein>
    <recommendedName>
        <fullName evidence="4">Pilin (Type 1 fimbria component protein)</fullName>
    </recommendedName>
</protein>
<organism evidence="2 3">
    <name type="scientific">Enterovibrio nigricans DSM 22720</name>
    <dbReference type="NCBI Taxonomy" id="1121868"/>
    <lineage>
        <taxon>Bacteria</taxon>
        <taxon>Pseudomonadati</taxon>
        <taxon>Pseudomonadota</taxon>
        <taxon>Gammaproteobacteria</taxon>
        <taxon>Vibrionales</taxon>
        <taxon>Vibrionaceae</taxon>
        <taxon>Enterovibrio</taxon>
    </lineage>
</organism>
<feature type="chain" id="PRO_5012572123" description="Pilin (Type 1 fimbria component protein)" evidence="1">
    <location>
        <begin position="24"/>
        <end position="164"/>
    </location>
</feature>
<gene>
    <name evidence="2" type="ORF">SAMN02745132_01637</name>
</gene>
<sequence length="164" mass="18141">MYSRVNTVMLVGICILHSETAFAVSESLSMTISGEIESRCDIKLNAGNVVNITERKKHTLPFIVDCNQPFAMSVFSRSGGLKLTSDHSDKPNFYDLNILVSSVGINRTFNSKDLHYPQYVNGSNAIPFLSEGKLVITLKEKLIFAGEYLDIITIDVSPSINDAY</sequence>
<dbReference type="Proteomes" id="UP000190162">
    <property type="component" value="Unassembled WGS sequence"/>
</dbReference>
<keyword evidence="1" id="KW-0732">Signal</keyword>
<dbReference type="EMBL" id="FUXU01000015">
    <property type="protein sequence ID" value="SKA51557.1"/>
    <property type="molecule type" value="Genomic_DNA"/>
</dbReference>
<accession>A0A1T4UFU4</accession>
<evidence type="ECO:0000313" key="3">
    <source>
        <dbReference type="Proteomes" id="UP000190162"/>
    </source>
</evidence>
<proteinExistence type="predicted"/>
<evidence type="ECO:0008006" key="4">
    <source>
        <dbReference type="Google" id="ProtNLM"/>
    </source>
</evidence>
<evidence type="ECO:0000313" key="2">
    <source>
        <dbReference type="EMBL" id="SKA51557.1"/>
    </source>
</evidence>
<dbReference type="AlphaFoldDB" id="A0A1T4UFU4"/>
<keyword evidence="3" id="KW-1185">Reference proteome</keyword>
<feature type="signal peptide" evidence="1">
    <location>
        <begin position="1"/>
        <end position="23"/>
    </location>
</feature>
<dbReference type="OrthoDB" id="6311160at2"/>
<name>A0A1T4UFU4_9GAMM</name>
<reference evidence="3" key="1">
    <citation type="submission" date="2017-02" db="EMBL/GenBank/DDBJ databases">
        <authorList>
            <person name="Varghese N."/>
            <person name="Submissions S."/>
        </authorList>
    </citation>
    <scope>NUCLEOTIDE SEQUENCE [LARGE SCALE GENOMIC DNA]</scope>
    <source>
        <strain evidence="3">DSM 22720</strain>
    </source>
</reference>